<feature type="domain" description="Aldehyde dehydrogenase" evidence="3">
    <location>
        <begin position="18"/>
        <end position="468"/>
    </location>
</feature>
<dbReference type="Gene3D" id="3.40.605.10">
    <property type="entry name" value="Aldehyde Dehydrogenase, Chain A, domain 1"/>
    <property type="match status" value="1"/>
</dbReference>
<sequence>MKERHFKSMVSEASGKEPALEIKSPFEGSVVGTVSVSAGDDIERALTIAHRLFKDRRGWLPAADREAILRRTAQSMIDVAEDLAMLIAEEGGKPLIDARAETARAIDGILSCAEAIRGNGGHVIPMNINASSAHRMAFTQREPIGVVVAVSAFNHPLNLIVHQVGPAVAAGCPFIVKPATDTPLSCLTLIDILRKAGLPEAWGQAIVLDSNELASRLVTDARVGFFSFIGSAAVGWKLRSQLAPGVRCALEHGGAAPVIVAADADLDKAIPKLIKGGFYHAGQVCVSVQRVYAHQSIVRNVADRLARAAEALVVGDPTKAETHVGPLIRRKELDRVSTWVQNAVTAGTELLTGGKPVGETCYAPTILFAPPADCEVSQKEVFGPVVCVYPYDDIEQAFQAANSLPVAFQAAVFTRDFDTAIRAYHGLDASAVMVNEHTAFRVDWMPFAGLRESGLGTGGIPYTFHDMQIEKMFVGVSP</sequence>
<evidence type="ECO:0000313" key="4">
    <source>
        <dbReference type="EMBL" id="RUL65846.1"/>
    </source>
</evidence>
<dbReference type="Pfam" id="PF00171">
    <property type="entry name" value="Aldedh"/>
    <property type="match status" value="1"/>
</dbReference>
<dbReference type="AlphaFoldDB" id="A0A3S0RF80"/>
<organism evidence="4 5">
    <name type="scientific">Dyella dinghuensis</name>
    <dbReference type="NCBI Taxonomy" id="1920169"/>
    <lineage>
        <taxon>Bacteria</taxon>
        <taxon>Pseudomonadati</taxon>
        <taxon>Pseudomonadota</taxon>
        <taxon>Gammaproteobacteria</taxon>
        <taxon>Lysobacterales</taxon>
        <taxon>Rhodanobacteraceae</taxon>
        <taxon>Dyella</taxon>
    </lineage>
</organism>
<dbReference type="GO" id="GO:0008911">
    <property type="term" value="F:lactaldehyde dehydrogenase (NAD+) activity"/>
    <property type="evidence" value="ECO:0007669"/>
    <property type="project" value="TreeGrafter"/>
</dbReference>
<name>A0A3S0RF80_9GAMM</name>
<accession>A0A3S0RF80</accession>
<gene>
    <name evidence="4" type="ORF">EKH79_03820</name>
</gene>
<evidence type="ECO:0000256" key="1">
    <source>
        <dbReference type="ARBA" id="ARBA00009986"/>
    </source>
</evidence>
<keyword evidence="5" id="KW-1185">Reference proteome</keyword>
<evidence type="ECO:0000256" key="2">
    <source>
        <dbReference type="ARBA" id="ARBA00023002"/>
    </source>
</evidence>
<dbReference type="OrthoDB" id="9812625at2"/>
<dbReference type="Gene3D" id="3.40.309.10">
    <property type="entry name" value="Aldehyde Dehydrogenase, Chain A, domain 2"/>
    <property type="match status" value="1"/>
</dbReference>
<dbReference type="InterPro" id="IPR015590">
    <property type="entry name" value="Aldehyde_DH_dom"/>
</dbReference>
<keyword evidence="2" id="KW-0560">Oxidoreductase</keyword>
<dbReference type="InterPro" id="IPR016162">
    <property type="entry name" value="Ald_DH_N"/>
</dbReference>
<reference evidence="4 5" key="1">
    <citation type="submission" date="2018-12" db="EMBL/GenBank/DDBJ databases">
        <title>Dyella dinghuensis sp. nov. DHOA06 and Dyella choica sp. nov. 4M-K27, isolated from forest soil.</title>
        <authorList>
            <person name="Qiu L.-H."/>
            <person name="Gao Z.-H."/>
        </authorList>
    </citation>
    <scope>NUCLEOTIDE SEQUENCE [LARGE SCALE GENOMIC DNA]</scope>
    <source>
        <strain evidence="4 5">DHOA06</strain>
    </source>
</reference>
<dbReference type="Proteomes" id="UP000267077">
    <property type="component" value="Unassembled WGS sequence"/>
</dbReference>
<dbReference type="SUPFAM" id="SSF53720">
    <property type="entry name" value="ALDH-like"/>
    <property type="match status" value="1"/>
</dbReference>
<dbReference type="PANTHER" id="PTHR42991">
    <property type="entry name" value="ALDEHYDE DEHYDROGENASE"/>
    <property type="match status" value="1"/>
</dbReference>
<dbReference type="InterPro" id="IPR016161">
    <property type="entry name" value="Ald_DH/histidinol_DH"/>
</dbReference>
<comment type="similarity">
    <text evidence="1">Belongs to the aldehyde dehydrogenase family.</text>
</comment>
<evidence type="ECO:0000313" key="5">
    <source>
        <dbReference type="Proteomes" id="UP000267077"/>
    </source>
</evidence>
<dbReference type="InterPro" id="IPR016163">
    <property type="entry name" value="Ald_DH_C"/>
</dbReference>
<dbReference type="InterPro" id="IPR051020">
    <property type="entry name" value="ALDH-related_metabolic_enz"/>
</dbReference>
<evidence type="ECO:0000259" key="3">
    <source>
        <dbReference type="Pfam" id="PF00171"/>
    </source>
</evidence>
<dbReference type="EMBL" id="RYZR01000003">
    <property type="protein sequence ID" value="RUL65846.1"/>
    <property type="molecule type" value="Genomic_DNA"/>
</dbReference>
<proteinExistence type="inferred from homology"/>
<dbReference type="RefSeq" id="WP_126672478.1">
    <property type="nucleotide sequence ID" value="NZ_RYZR01000003.1"/>
</dbReference>
<comment type="caution">
    <text evidence="4">The sequence shown here is derived from an EMBL/GenBank/DDBJ whole genome shotgun (WGS) entry which is preliminary data.</text>
</comment>
<protein>
    <submittedName>
        <fullName evidence="4">Aldehyde dehydrogenase family protein</fullName>
    </submittedName>
</protein>
<dbReference type="PANTHER" id="PTHR42991:SF1">
    <property type="entry name" value="ALDEHYDE DEHYDROGENASE"/>
    <property type="match status" value="1"/>
</dbReference>